<sequence length="246" mass="27081">MAGTGDVVVLLHSSVGDRRMWDPQWQALLDAGYRVMRCDFRGYGETPAPLQPNNDADDVLALLDEVGIERATVVGSSYGGRVALELAARWPGRVDALVLLSAGSPAHEPTEELDAFDEAEEALIDADDLDGAVDLNVRTWLGPDASEDTRQKVRVMQRHAYEVQLAVDEEFDQLEVEVDLGAIESRALVVAGKHDLGYFRQVATDLADRLPRARLVELPWAGHLPSLERPDETTELIVKFLAERDG</sequence>
<dbReference type="PRINTS" id="PR00111">
    <property type="entry name" value="ABHYDROLASE"/>
</dbReference>
<reference evidence="3 4" key="1">
    <citation type="submission" date="2016-10" db="EMBL/GenBank/DDBJ databases">
        <authorList>
            <person name="de Groot N.N."/>
        </authorList>
    </citation>
    <scope>NUCLEOTIDE SEQUENCE [LARGE SCALE GENOMIC DNA]</scope>
    <source>
        <strain evidence="3 4">CGMCC 4.7037</strain>
    </source>
</reference>
<keyword evidence="4" id="KW-1185">Reference proteome</keyword>
<feature type="domain" description="AB hydrolase-1" evidence="2">
    <location>
        <begin position="7"/>
        <end position="230"/>
    </location>
</feature>
<gene>
    <name evidence="3" type="ORF">SAMN05444920_107477</name>
</gene>
<dbReference type="AlphaFoldDB" id="A0A1H6E5Q3"/>
<dbReference type="Proteomes" id="UP000236732">
    <property type="component" value="Unassembled WGS sequence"/>
</dbReference>
<dbReference type="EMBL" id="FNVT01000007">
    <property type="protein sequence ID" value="SEG92225.1"/>
    <property type="molecule type" value="Genomic_DNA"/>
</dbReference>
<proteinExistence type="predicted"/>
<dbReference type="InterPro" id="IPR000073">
    <property type="entry name" value="AB_hydrolase_1"/>
</dbReference>
<dbReference type="PANTHER" id="PTHR43798">
    <property type="entry name" value="MONOACYLGLYCEROL LIPASE"/>
    <property type="match status" value="1"/>
</dbReference>
<dbReference type="PRINTS" id="PR00412">
    <property type="entry name" value="EPOXHYDRLASE"/>
</dbReference>
<keyword evidence="1" id="KW-0378">Hydrolase</keyword>
<evidence type="ECO:0000256" key="1">
    <source>
        <dbReference type="ARBA" id="ARBA00022801"/>
    </source>
</evidence>
<evidence type="ECO:0000259" key="2">
    <source>
        <dbReference type="Pfam" id="PF00561"/>
    </source>
</evidence>
<dbReference type="InterPro" id="IPR029058">
    <property type="entry name" value="AB_hydrolase_fold"/>
</dbReference>
<protein>
    <submittedName>
        <fullName evidence="3">Pimeloyl-ACP methyl ester carboxylesterase</fullName>
    </submittedName>
</protein>
<dbReference type="GO" id="GO:0016787">
    <property type="term" value="F:hydrolase activity"/>
    <property type="evidence" value="ECO:0007669"/>
    <property type="project" value="UniProtKB-KW"/>
</dbReference>
<organism evidence="3 4">
    <name type="scientific">Nonomuraea solani</name>
    <dbReference type="NCBI Taxonomy" id="1144553"/>
    <lineage>
        <taxon>Bacteria</taxon>
        <taxon>Bacillati</taxon>
        <taxon>Actinomycetota</taxon>
        <taxon>Actinomycetes</taxon>
        <taxon>Streptosporangiales</taxon>
        <taxon>Streptosporangiaceae</taxon>
        <taxon>Nonomuraea</taxon>
    </lineage>
</organism>
<dbReference type="Pfam" id="PF00561">
    <property type="entry name" value="Abhydrolase_1"/>
    <property type="match status" value="1"/>
</dbReference>
<accession>A0A1H6E5Q3</accession>
<dbReference type="OrthoDB" id="495620at2"/>
<dbReference type="GO" id="GO:0016020">
    <property type="term" value="C:membrane"/>
    <property type="evidence" value="ECO:0007669"/>
    <property type="project" value="TreeGrafter"/>
</dbReference>
<dbReference type="InterPro" id="IPR000639">
    <property type="entry name" value="Epox_hydrolase-like"/>
</dbReference>
<dbReference type="RefSeq" id="WP_103958811.1">
    <property type="nucleotide sequence ID" value="NZ_FNVT01000007.1"/>
</dbReference>
<dbReference type="SUPFAM" id="SSF53474">
    <property type="entry name" value="alpha/beta-Hydrolases"/>
    <property type="match status" value="1"/>
</dbReference>
<evidence type="ECO:0000313" key="3">
    <source>
        <dbReference type="EMBL" id="SEG92225.1"/>
    </source>
</evidence>
<dbReference type="InterPro" id="IPR050266">
    <property type="entry name" value="AB_hydrolase_sf"/>
</dbReference>
<dbReference type="PANTHER" id="PTHR43798:SF31">
    <property type="entry name" value="AB HYDROLASE SUPERFAMILY PROTEIN YCLE"/>
    <property type="match status" value="1"/>
</dbReference>
<name>A0A1H6E5Q3_9ACTN</name>
<dbReference type="Gene3D" id="3.40.50.1820">
    <property type="entry name" value="alpha/beta hydrolase"/>
    <property type="match status" value="1"/>
</dbReference>
<evidence type="ECO:0000313" key="4">
    <source>
        <dbReference type="Proteomes" id="UP000236732"/>
    </source>
</evidence>